<dbReference type="Gene3D" id="1.10.260.40">
    <property type="entry name" value="lambda repressor-like DNA-binding domains"/>
    <property type="match status" value="1"/>
</dbReference>
<evidence type="ECO:0000313" key="2">
    <source>
        <dbReference type="EMBL" id="MDY7220316.1"/>
    </source>
</evidence>
<evidence type="ECO:0000313" key="3">
    <source>
        <dbReference type="Proteomes" id="UP001294570"/>
    </source>
</evidence>
<dbReference type="Proteomes" id="UP001294570">
    <property type="component" value="Unassembled WGS sequence"/>
</dbReference>
<keyword evidence="3" id="KW-1185">Reference proteome</keyword>
<dbReference type="PANTHER" id="PTHR36924:SF1">
    <property type="entry name" value="ANTITOXIN HIGA-1"/>
    <property type="match status" value="1"/>
</dbReference>
<dbReference type="InterPro" id="IPR010982">
    <property type="entry name" value="Lambda_DNA-bd_dom_sf"/>
</dbReference>
<evidence type="ECO:0000256" key="1">
    <source>
        <dbReference type="ARBA" id="ARBA00023125"/>
    </source>
</evidence>
<accession>A0ABU5GTL1</accession>
<sequence length="88" mass="10088">MLMYNPVHPSEVLKELIFDTLGISLTHAAYHLDITDEALSKMLNKQLAITPDIALRLELAFGNPTADQWLSMQNAYDLWQISQGHDWY</sequence>
<dbReference type="SUPFAM" id="SSF47413">
    <property type="entry name" value="lambda repressor-like DNA-binding domains"/>
    <property type="match status" value="1"/>
</dbReference>
<dbReference type="InterPro" id="IPR013430">
    <property type="entry name" value="Toxin_antidote_HigA"/>
</dbReference>
<organism evidence="2 3">
    <name type="scientific">Denitrificimonas halotolerans</name>
    <dbReference type="NCBI Taxonomy" id="3098930"/>
    <lineage>
        <taxon>Bacteria</taxon>
        <taxon>Pseudomonadati</taxon>
        <taxon>Pseudomonadota</taxon>
        <taxon>Gammaproteobacteria</taxon>
        <taxon>Pseudomonadales</taxon>
        <taxon>Pseudomonadaceae</taxon>
        <taxon>Denitrificimonas</taxon>
    </lineage>
</organism>
<keyword evidence="1" id="KW-0238">DNA-binding</keyword>
<reference evidence="2 3" key="1">
    <citation type="submission" date="2023-12" db="EMBL/GenBank/DDBJ databases">
        <title>Denitrificimonas halotolerans sp. nov.,a novel species isolated from landfill leachate.</title>
        <authorList>
            <person name="Wang S."/>
        </authorList>
    </citation>
    <scope>NUCLEOTIDE SEQUENCE [LARGE SCALE GENOMIC DNA]</scope>
    <source>
        <strain evidence="2 3">JX-1</strain>
    </source>
</reference>
<dbReference type="NCBIfam" id="TIGR02607">
    <property type="entry name" value="antidote_HigA"/>
    <property type="match status" value="1"/>
</dbReference>
<name>A0ABU5GTL1_9GAMM</name>
<dbReference type="RefSeq" id="WP_321554399.1">
    <property type="nucleotide sequence ID" value="NZ_JAXIVU010000024.1"/>
</dbReference>
<gene>
    <name evidence="2" type="ORF">TOI97_12155</name>
</gene>
<comment type="caution">
    <text evidence="2">The sequence shown here is derived from an EMBL/GenBank/DDBJ whole genome shotgun (WGS) entry which is preliminary data.</text>
</comment>
<dbReference type="PANTHER" id="PTHR36924">
    <property type="entry name" value="ANTITOXIN HIGA-1"/>
    <property type="match status" value="1"/>
</dbReference>
<protein>
    <submittedName>
        <fullName evidence="2">HigA family addiction module antitoxin</fullName>
    </submittedName>
</protein>
<proteinExistence type="predicted"/>
<dbReference type="EMBL" id="JAXIVU010000024">
    <property type="protein sequence ID" value="MDY7220316.1"/>
    <property type="molecule type" value="Genomic_DNA"/>
</dbReference>